<dbReference type="GO" id="GO:0103023">
    <property type="term" value="F:ITPase activity"/>
    <property type="evidence" value="ECO:0007669"/>
    <property type="project" value="UniProtKB-EC"/>
</dbReference>
<evidence type="ECO:0000256" key="11">
    <source>
        <dbReference type="ARBA" id="ARBA00048781"/>
    </source>
</evidence>
<dbReference type="STRING" id="1802306.A3C72_01070"/>
<organism evidence="13 14">
    <name type="scientific">Candidatus Taylorbacteria bacterium RIFCSPHIGHO2_02_FULL_43_32b</name>
    <dbReference type="NCBI Taxonomy" id="1802306"/>
    <lineage>
        <taxon>Bacteria</taxon>
        <taxon>Candidatus Tayloriibacteriota</taxon>
    </lineage>
</organism>
<dbReference type="GO" id="GO:0006772">
    <property type="term" value="P:thiamine metabolic process"/>
    <property type="evidence" value="ECO:0007669"/>
    <property type="project" value="TreeGrafter"/>
</dbReference>
<proteinExistence type="predicted"/>
<evidence type="ECO:0000259" key="12">
    <source>
        <dbReference type="Pfam" id="PF01931"/>
    </source>
</evidence>
<dbReference type="Gene3D" id="3.90.950.10">
    <property type="match status" value="1"/>
</dbReference>
<name>A0A1G2MDJ3_9BACT</name>
<dbReference type="InterPro" id="IPR029001">
    <property type="entry name" value="ITPase-like_fam"/>
</dbReference>
<feature type="domain" description="Non-canonical purine NTP phosphatase/PRRC1" evidence="12">
    <location>
        <begin position="6"/>
        <end position="169"/>
    </location>
</feature>
<dbReference type="GO" id="GO:0046872">
    <property type="term" value="F:metal ion binding"/>
    <property type="evidence" value="ECO:0007669"/>
    <property type="project" value="UniProtKB-KW"/>
</dbReference>
<keyword evidence="7" id="KW-0546">Nucleotide metabolism</keyword>
<dbReference type="GO" id="GO:0000166">
    <property type="term" value="F:nucleotide binding"/>
    <property type="evidence" value="ECO:0007669"/>
    <property type="project" value="UniProtKB-KW"/>
</dbReference>
<dbReference type="InterPro" id="IPR002786">
    <property type="entry name" value="Non_canon_purine_NTPase"/>
</dbReference>
<sequence length="179" mass="19247">MKVKVGTKNEAKLRAVETALSEYEIFKGVKVISIAVSSGVSDQPMSMRETVLGAKNRALKAFSGCDYSIGLENGLVEVPGSETGYMDLGCCAIYDGKKFHLGLSSGFELPRIVQKYVNEGLNMTDAAIKAGLTENSKIGAENGVISILSKGKIRREDYTKQSVKMALIQIENAALYAKA</sequence>
<keyword evidence="8" id="KW-0464">Manganese</keyword>
<comment type="caution">
    <text evidence="13">The sequence shown here is derived from an EMBL/GenBank/DDBJ whole genome shotgun (WGS) entry which is preliminary data.</text>
</comment>
<dbReference type="AlphaFoldDB" id="A0A1G2MDJ3"/>
<evidence type="ECO:0000256" key="4">
    <source>
        <dbReference type="ARBA" id="ARBA00022741"/>
    </source>
</evidence>
<gene>
    <name evidence="13" type="ORF">A3C72_01070</name>
</gene>
<dbReference type="PANTHER" id="PTHR34699:SF2">
    <property type="entry name" value="NON-CANONICAL PURINE NTP PHOSPHATASE_PRRC1 DOMAIN-CONTAINING PROTEIN"/>
    <property type="match status" value="1"/>
</dbReference>
<comment type="cofactor">
    <cofactor evidence="2">
        <name>Mg(2+)</name>
        <dbReference type="ChEBI" id="CHEBI:18420"/>
    </cofactor>
</comment>
<dbReference type="EMBL" id="MHRK01000062">
    <property type="protein sequence ID" value="OHA21970.1"/>
    <property type="molecule type" value="Genomic_DNA"/>
</dbReference>
<dbReference type="SUPFAM" id="SSF52972">
    <property type="entry name" value="ITPase-like"/>
    <property type="match status" value="1"/>
</dbReference>
<keyword evidence="4" id="KW-0547">Nucleotide-binding</keyword>
<accession>A0A1G2MDJ3</accession>
<dbReference type="PANTHER" id="PTHR34699">
    <property type="match status" value="1"/>
</dbReference>
<dbReference type="NCBIfam" id="TIGR00258">
    <property type="entry name" value="inosine/xanthosine triphosphatase"/>
    <property type="match status" value="1"/>
</dbReference>
<dbReference type="Pfam" id="PF01931">
    <property type="entry name" value="NTPase_I-T"/>
    <property type="match status" value="1"/>
</dbReference>
<dbReference type="InterPro" id="IPR026533">
    <property type="entry name" value="NTPase/PRRC1"/>
</dbReference>
<comment type="catalytic activity">
    <reaction evidence="10">
        <text>ITP + H2O = IDP + phosphate + H(+)</text>
        <dbReference type="Rhea" id="RHEA:28330"/>
        <dbReference type="ChEBI" id="CHEBI:15377"/>
        <dbReference type="ChEBI" id="CHEBI:15378"/>
        <dbReference type="ChEBI" id="CHEBI:43474"/>
        <dbReference type="ChEBI" id="CHEBI:58280"/>
        <dbReference type="ChEBI" id="CHEBI:61402"/>
        <dbReference type="EC" id="3.6.1.73"/>
    </reaction>
</comment>
<comment type="cofactor">
    <cofactor evidence="1">
        <name>Mn(2+)</name>
        <dbReference type="ChEBI" id="CHEBI:29035"/>
    </cofactor>
</comment>
<evidence type="ECO:0000256" key="1">
    <source>
        <dbReference type="ARBA" id="ARBA00001936"/>
    </source>
</evidence>
<evidence type="ECO:0000256" key="5">
    <source>
        <dbReference type="ARBA" id="ARBA00022801"/>
    </source>
</evidence>
<protein>
    <recommendedName>
        <fullName evidence="9">inosine/xanthosine triphosphatase</fullName>
        <ecNumber evidence="9">3.6.1.73</ecNumber>
    </recommendedName>
</protein>
<evidence type="ECO:0000256" key="3">
    <source>
        <dbReference type="ARBA" id="ARBA00022723"/>
    </source>
</evidence>
<keyword evidence="5" id="KW-0378">Hydrolase</keyword>
<dbReference type="Proteomes" id="UP000177130">
    <property type="component" value="Unassembled WGS sequence"/>
</dbReference>
<evidence type="ECO:0000256" key="2">
    <source>
        <dbReference type="ARBA" id="ARBA00001946"/>
    </source>
</evidence>
<dbReference type="InterPro" id="IPR050299">
    <property type="entry name" value="YjjX_NTPase"/>
</dbReference>
<dbReference type="GO" id="GO:0009117">
    <property type="term" value="P:nucleotide metabolic process"/>
    <property type="evidence" value="ECO:0007669"/>
    <property type="project" value="UniProtKB-KW"/>
</dbReference>
<evidence type="ECO:0000256" key="8">
    <source>
        <dbReference type="ARBA" id="ARBA00023211"/>
    </source>
</evidence>
<evidence type="ECO:0000256" key="10">
    <source>
        <dbReference type="ARBA" id="ARBA00048174"/>
    </source>
</evidence>
<dbReference type="EC" id="3.6.1.73" evidence="9"/>
<keyword evidence="6" id="KW-0460">Magnesium</keyword>
<evidence type="ECO:0000256" key="6">
    <source>
        <dbReference type="ARBA" id="ARBA00022842"/>
    </source>
</evidence>
<evidence type="ECO:0000313" key="14">
    <source>
        <dbReference type="Proteomes" id="UP000177130"/>
    </source>
</evidence>
<evidence type="ECO:0000313" key="13">
    <source>
        <dbReference type="EMBL" id="OHA21970.1"/>
    </source>
</evidence>
<keyword evidence="3" id="KW-0479">Metal-binding</keyword>
<comment type="catalytic activity">
    <reaction evidence="11">
        <text>XTP + H2O = XDP + phosphate + H(+)</text>
        <dbReference type="Rhea" id="RHEA:28406"/>
        <dbReference type="ChEBI" id="CHEBI:15377"/>
        <dbReference type="ChEBI" id="CHEBI:15378"/>
        <dbReference type="ChEBI" id="CHEBI:43474"/>
        <dbReference type="ChEBI" id="CHEBI:59884"/>
        <dbReference type="ChEBI" id="CHEBI:61314"/>
        <dbReference type="EC" id="3.6.1.73"/>
    </reaction>
</comment>
<evidence type="ECO:0000256" key="9">
    <source>
        <dbReference type="ARBA" id="ARBA00038901"/>
    </source>
</evidence>
<reference evidence="13 14" key="1">
    <citation type="journal article" date="2016" name="Nat. Commun.">
        <title>Thousands of microbial genomes shed light on interconnected biogeochemical processes in an aquifer system.</title>
        <authorList>
            <person name="Anantharaman K."/>
            <person name="Brown C.T."/>
            <person name="Hug L.A."/>
            <person name="Sharon I."/>
            <person name="Castelle C.J."/>
            <person name="Probst A.J."/>
            <person name="Thomas B.C."/>
            <person name="Singh A."/>
            <person name="Wilkins M.J."/>
            <person name="Karaoz U."/>
            <person name="Brodie E.L."/>
            <person name="Williams K.H."/>
            <person name="Hubbard S.S."/>
            <person name="Banfield J.F."/>
        </authorList>
    </citation>
    <scope>NUCLEOTIDE SEQUENCE [LARGE SCALE GENOMIC DNA]</scope>
</reference>
<evidence type="ECO:0000256" key="7">
    <source>
        <dbReference type="ARBA" id="ARBA00023080"/>
    </source>
</evidence>